<dbReference type="EMBL" id="JNBY01000120">
    <property type="protein sequence ID" value="KDN82154.1"/>
    <property type="molecule type" value="Genomic_DNA"/>
</dbReference>
<comment type="caution">
    <text evidence="2">The sequence shown here is derived from an EMBL/GenBank/DDBJ whole genome shotgun (WGS) entry which is preliminary data.</text>
</comment>
<dbReference type="HOGENOM" id="CLU_2316559_0_0_11"/>
<gene>
    <name evidence="2" type="ORF">KCH_61040</name>
</gene>
<reference evidence="2 3" key="1">
    <citation type="submission" date="2014-05" db="EMBL/GenBank/DDBJ databases">
        <title>Draft Genome Sequence of Kitasatospora cheerisanensis KCTC 2395.</title>
        <authorList>
            <person name="Nam D.H."/>
        </authorList>
    </citation>
    <scope>NUCLEOTIDE SEQUENCE [LARGE SCALE GENOMIC DNA]</scope>
    <source>
        <strain evidence="2 3">KCTC 2395</strain>
    </source>
</reference>
<dbReference type="InterPro" id="IPR023286">
    <property type="entry name" value="ABATE_dom_sf"/>
</dbReference>
<evidence type="ECO:0000313" key="3">
    <source>
        <dbReference type="Proteomes" id="UP000027178"/>
    </source>
</evidence>
<dbReference type="eggNOG" id="COG5516">
    <property type="taxonomic scope" value="Bacteria"/>
</dbReference>
<evidence type="ECO:0000313" key="2">
    <source>
        <dbReference type="EMBL" id="KDN82154.1"/>
    </source>
</evidence>
<dbReference type="RefSeq" id="WP_425268843.1">
    <property type="nucleotide sequence ID" value="NZ_KK853997.1"/>
</dbReference>
<dbReference type="AlphaFoldDB" id="A0A066YQ94"/>
<accession>A0A066YQ94</accession>
<protein>
    <submittedName>
        <fullName evidence="2">Uncharacterized protein</fullName>
    </submittedName>
</protein>
<feature type="region of interest" description="Disordered" evidence="1">
    <location>
        <begin position="1"/>
        <end position="22"/>
    </location>
</feature>
<organism evidence="2 3">
    <name type="scientific">Kitasatospora cheerisanensis KCTC 2395</name>
    <dbReference type="NCBI Taxonomy" id="1348663"/>
    <lineage>
        <taxon>Bacteria</taxon>
        <taxon>Bacillati</taxon>
        <taxon>Actinomycetota</taxon>
        <taxon>Actinomycetes</taxon>
        <taxon>Kitasatosporales</taxon>
        <taxon>Streptomycetaceae</taxon>
        <taxon>Kitasatospora</taxon>
    </lineage>
</organism>
<dbReference type="Pfam" id="PF07336">
    <property type="entry name" value="ABATE"/>
    <property type="match status" value="1"/>
</dbReference>
<keyword evidence="3" id="KW-1185">Reference proteome</keyword>
<name>A0A066YQ94_9ACTN</name>
<proteinExistence type="predicted"/>
<dbReference type="InterPro" id="IPR010852">
    <property type="entry name" value="ABATE"/>
</dbReference>
<dbReference type="Proteomes" id="UP000027178">
    <property type="component" value="Unassembled WGS sequence"/>
</dbReference>
<dbReference type="PATRIC" id="fig|1348663.4.peg.5906"/>
<sequence>MSQRTTTSPAAPQPPAPGAEQYPALDFANSLLTLPAGPLDLLGSPETATDWLIGHGLAPADGRIHQQCTDRLHGLRTAVRELFAARTAELPPPPTPWPS</sequence>
<dbReference type="SUPFAM" id="SSF160904">
    <property type="entry name" value="Jann2411-like"/>
    <property type="match status" value="1"/>
</dbReference>
<evidence type="ECO:0000256" key="1">
    <source>
        <dbReference type="SAM" id="MobiDB-lite"/>
    </source>
</evidence>